<keyword evidence="1" id="KW-0472">Membrane</keyword>
<evidence type="ECO:0000313" key="2">
    <source>
        <dbReference type="EMBL" id="ASS90694.1"/>
    </source>
</evidence>
<gene>
    <name evidence="2" type="ORF">AP3564_11110</name>
</gene>
<reference evidence="2 3" key="1">
    <citation type="submission" date="2016-10" db="EMBL/GenBank/DDBJ databases">
        <title>The whole genome sequencing and assembly of Aeribacillus pallidus KCTC3564 strain.</title>
        <authorList>
            <person name="Lee Y.-J."/>
            <person name="Park M.-K."/>
            <person name="Yi H."/>
            <person name="Bahn Y.-S."/>
            <person name="Kim J.F."/>
            <person name="Lee D.-W."/>
        </authorList>
    </citation>
    <scope>NUCLEOTIDE SEQUENCE [LARGE SCALE GENOMIC DNA]</scope>
    <source>
        <strain evidence="2 3">KCTC3564</strain>
    </source>
</reference>
<proteinExistence type="predicted"/>
<dbReference type="KEGG" id="apak:AP3564_11110"/>
<dbReference type="AlphaFoldDB" id="A0A223E618"/>
<dbReference type="Proteomes" id="UP000214606">
    <property type="component" value="Chromosome"/>
</dbReference>
<dbReference type="RefSeq" id="WP_094245456.1">
    <property type="nucleotide sequence ID" value="NZ_CP017703.1"/>
</dbReference>
<accession>A0A223E618</accession>
<protein>
    <submittedName>
        <fullName evidence="2">Uncharacterized protein</fullName>
    </submittedName>
</protein>
<name>A0A223E618_9BACI</name>
<organism evidence="2 3">
    <name type="scientific">Aeribacillus pallidus</name>
    <dbReference type="NCBI Taxonomy" id="33936"/>
    <lineage>
        <taxon>Bacteria</taxon>
        <taxon>Bacillati</taxon>
        <taxon>Bacillota</taxon>
        <taxon>Bacilli</taxon>
        <taxon>Bacillales</taxon>
        <taxon>Bacillaceae</taxon>
        <taxon>Aeribacillus</taxon>
    </lineage>
</organism>
<sequence length="150" mass="17315">MNYKKVFLKIMIGIVGIFALYFGIHTYANGQLVKTYAKGFEQNPLGDYAKNESDMVLTVYEAPLFQTYTNLSVSNSKEKVDLIVWVPLFYSKELSYGLIVIDDENNATYQIEVNNHLETDDEKYKHILQKKQNAINEIKSVAKKEWGLNF</sequence>
<feature type="transmembrane region" description="Helical" evidence="1">
    <location>
        <begin position="6"/>
        <end position="24"/>
    </location>
</feature>
<evidence type="ECO:0000313" key="3">
    <source>
        <dbReference type="Proteomes" id="UP000214606"/>
    </source>
</evidence>
<dbReference type="EMBL" id="CP017703">
    <property type="protein sequence ID" value="ASS90694.1"/>
    <property type="molecule type" value="Genomic_DNA"/>
</dbReference>
<keyword evidence="1" id="KW-1133">Transmembrane helix</keyword>
<keyword evidence="1" id="KW-0812">Transmembrane</keyword>
<evidence type="ECO:0000256" key="1">
    <source>
        <dbReference type="SAM" id="Phobius"/>
    </source>
</evidence>